<proteinExistence type="predicted"/>
<dbReference type="EMBL" id="CAXIEN010000117">
    <property type="protein sequence ID" value="CAL1278943.1"/>
    <property type="molecule type" value="Genomic_DNA"/>
</dbReference>
<feature type="transmembrane region" description="Helical" evidence="1">
    <location>
        <begin position="39"/>
        <end position="61"/>
    </location>
</feature>
<evidence type="ECO:0000256" key="1">
    <source>
        <dbReference type="SAM" id="Phobius"/>
    </source>
</evidence>
<reference evidence="2 3" key="1">
    <citation type="submission" date="2024-04" db="EMBL/GenBank/DDBJ databases">
        <authorList>
            <person name="Rising A."/>
            <person name="Reimegard J."/>
            <person name="Sonavane S."/>
            <person name="Akerstrom W."/>
            <person name="Nylinder S."/>
            <person name="Hedman E."/>
            <person name="Kallberg Y."/>
        </authorList>
    </citation>
    <scope>NUCLEOTIDE SEQUENCE [LARGE SCALE GENOMIC DNA]</scope>
</reference>
<sequence length="65" mass="7157">MASICVLLGKKSGKSPEASSTAKRISWLKWKLISHFLNIAGYLLQNCFSILCGGCFFLYIADPKS</sequence>
<name>A0AAV2A8E5_9ARAC</name>
<evidence type="ECO:0000313" key="3">
    <source>
        <dbReference type="Proteomes" id="UP001497382"/>
    </source>
</evidence>
<keyword evidence="1" id="KW-0472">Membrane</keyword>
<dbReference type="AlphaFoldDB" id="A0AAV2A8E5"/>
<gene>
    <name evidence="2" type="ORF">LARSCL_LOCUS10074</name>
</gene>
<keyword evidence="1" id="KW-0812">Transmembrane</keyword>
<keyword evidence="3" id="KW-1185">Reference proteome</keyword>
<accession>A0AAV2A8E5</accession>
<organism evidence="2 3">
    <name type="scientific">Larinioides sclopetarius</name>
    <dbReference type="NCBI Taxonomy" id="280406"/>
    <lineage>
        <taxon>Eukaryota</taxon>
        <taxon>Metazoa</taxon>
        <taxon>Ecdysozoa</taxon>
        <taxon>Arthropoda</taxon>
        <taxon>Chelicerata</taxon>
        <taxon>Arachnida</taxon>
        <taxon>Araneae</taxon>
        <taxon>Araneomorphae</taxon>
        <taxon>Entelegynae</taxon>
        <taxon>Araneoidea</taxon>
        <taxon>Araneidae</taxon>
        <taxon>Larinioides</taxon>
    </lineage>
</organism>
<dbReference type="Proteomes" id="UP001497382">
    <property type="component" value="Unassembled WGS sequence"/>
</dbReference>
<comment type="caution">
    <text evidence="2">The sequence shown here is derived from an EMBL/GenBank/DDBJ whole genome shotgun (WGS) entry which is preliminary data.</text>
</comment>
<protein>
    <submittedName>
        <fullName evidence="2">Uncharacterized protein</fullName>
    </submittedName>
</protein>
<keyword evidence="1" id="KW-1133">Transmembrane helix</keyword>
<evidence type="ECO:0000313" key="2">
    <source>
        <dbReference type="EMBL" id="CAL1278943.1"/>
    </source>
</evidence>